<evidence type="ECO:0000256" key="1">
    <source>
        <dbReference type="SAM" id="MobiDB-lite"/>
    </source>
</evidence>
<dbReference type="PROSITE" id="PS51257">
    <property type="entry name" value="PROKAR_LIPOPROTEIN"/>
    <property type="match status" value="1"/>
</dbReference>
<name>A0A8J6MD95_9FIRM</name>
<comment type="caution">
    <text evidence="3">The sequence shown here is derived from an EMBL/GenBank/DDBJ whole genome shotgun (WGS) entry which is preliminary data.</text>
</comment>
<evidence type="ECO:0000256" key="2">
    <source>
        <dbReference type="SAM" id="SignalP"/>
    </source>
</evidence>
<feature type="region of interest" description="Disordered" evidence="1">
    <location>
        <begin position="21"/>
        <end position="133"/>
    </location>
</feature>
<sequence length="251" mass="26121">MKNQKLFSLALAGALSISLLAGCGSPGGGVSPSPSPTPLPTESVNPSENPTVTTMPIPTPSESAAPEVTPLPPANPDEGVTVSPEPADPSQPPQATEVIRPEAPSQQPAESPKPSETPAPSDTPAPEASAVQSVWNQVSGLERPELMDIDSALLSDLYGIDSADVVEFIGKMPMITANVTEFVIIQAAPGKADTVKAACESRLETLKGGGQYPANQVLVDNYKLIVNGDYVLFCIDEHADTMAEAFNSYTK</sequence>
<dbReference type="RefSeq" id="WP_186919178.1">
    <property type="nucleotide sequence ID" value="NZ_JACOPQ010000007.1"/>
</dbReference>
<accession>A0A8J6MD95</accession>
<dbReference type="Proteomes" id="UP000607645">
    <property type="component" value="Unassembled WGS sequence"/>
</dbReference>
<feature type="chain" id="PRO_5039083772" evidence="2">
    <location>
        <begin position="22"/>
        <end position="251"/>
    </location>
</feature>
<dbReference type="InterPro" id="IPR025648">
    <property type="entry name" value="DUF4358"/>
</dbReference>
<feature type="compositionally biased region" description="Polar residues" evidence="1">
    <location>
        <begin position="42"/>
        <end position="62"/>
    </location>
</feature>
<dbReference type="EMBL" id="JACOPQ010000007">
    <property type="protein sequence ID" value="MBC5737359.1"/>
    <property type="molecule type" value="Genomic_DNA"/>
</dbReference>
<proteinExistence type="predicted"/>
<dbReference type="Pfam" id="PF14270">
    <property type="entry name" value="DUF4358"/>
    <property type="match status" value="1"/>
</dbReference>
<gene>
    <name evidence="3" type="ORF">H8S62_10125</name>
</gene>
<evidence type="ECO:0000313" key="3">
    <source>
        <dbReference type="EMBL" id="MBC5737359.1"/>
    </source>
</evidence>
<keyword evidence="4" id="KW-1185">Reference proteome</keyword>
<organism evidence="3 4">
    <name type="scientific">Lawsonibacter faecis</name>
    <dbReference type="NCBI Taxonomy" id="2763052"/>
    <lineage>
        <taxon>Bacteria</taxon>
        <taxon>Bacillati</taxon>
        <taxon>Bacillota</taxon>
        <taxon>Clostridia</taxon>
        <taxon>Eubacteriales</taxon>
        <taxon>Oscillospiraceae</taxon>
        <taxon>Lawsonibacter</taxon>
    </lineage>
</organism>
<keyword evidence="2" id="KW-0732">Signal</keyword>
<evidence type="ECO:0000313" key="4">
    <source>
        <dbReference type="Proteomes" id="UP000607645"/>
    </source>
</evidence>
<protein>
    <submittedName>
        <fullName evidence="3">DUF4358 domain-containing protein</fullName>
    </submittedName>
</protein>
<dbReference type="AlphaFoldDB" id="A0A8J6MD95"/>
<reference evidence="3" key="1">
    <citation type="submission" date="2020-08" db="EMBL/GenBank/DDBJ databases">
        <title>Genome public.</title>
        <authorList>
            <person name="Liu C."/>
            <person name="Sun Q."/>
        </authorList>
    </citation>
    <scope>NUCLEOTIDE SEQUENCE</scope>
    <source>
        <strain evidence="3">NSJ-52</strain>
    </source>
</reference>
<feature type="signal peptide" evidence="2">
    <location>
        <begin position="1"/>
        <end position="21"/>
    </location>
</feature>